<dbReference type="GO" id="GO:0052621">
    <property type="term" value="F:diguanylate cyclase activity"/>
    <property type="evidence" value="ECO:0007669"/>
    <property type="project" value="TreeGrafter"/>
</dbReference>
<dbReference type="PROSITE" id="PS50887">
    <property type="entry name" value="GGDEF"/>
    <property type="match status" value="1"/>
</dbReference>
<name>A0A0B5AW91_9BACL</name>
<dbReference type="HOGENOM" id="CLU_000445_11_1_9"/>
<proteinExistence type="predicted"/>
<evidence type="ECO:0000256" key="4">
    <source>
        <dbReference type="ARBA" id="ARBA00022989"/>
    </source>
</evidence>
<reference evidence="8 9" key="1">
    <citation type="submission" date="2014-08" db="EMBL/GenBank/DDBJ databases">
        <title>Complete genome of a marine bacteria Jeotgalibacillus malaysiensis.</title>
        <authorList>
            <person name="Yaakop A.S."/>
            <person name="Chan K.-G."/>
            <person name="Goh K.M."/>
        </authorList>
    </citation>
    <scope>NUCLEOTIDE SEQUENCE [LARGE SCALE GENOMIC DNA]</scope>
    <source>
        <strain evidence="8 9">D5</strain>
    </source>
</reference>
<dbReference type="GO" id="GO:0005886">
    <property type="term" value="C:plasma membrane"/>
    <property type="evidence" value="ECO:0007669"/>
    <property type="project" value="UniProtKB-SubCell"/>
</dbReference>
<protein>
    <recommendedName>
        <fullName evidence="7">GGDEF domain-containing protein</fullName>
    </recommendedName>
</protein>
<evidence type="ECO:0000313" key="8">
    <source>
        <dbReference type="EMBL" id="AJD92289.1"/>
    </source>
</evidence>
<dbReference type="EMBL" id="CP009416">
    <property type="protein sequence ID" value="AJD92289.1"/>
    <property type="molecule type" value="Genomic_DNA"/>
</dbReference>
<keyword evidence="4 6" id="KW-1133">Transmembrane helix</keyword>
<dbReference type="KEGG" id="jeo:JMA_29720"/>
<dbReference type="Proteomes" id="UP000031449">
    <property type="component" value="Chromosome"/>
</dbReference>
<dbReference type="GO" id="GO:0000155">
    <property type="term" value="F:phosphorelay sensor kinase activity"/>
    <property type="evidence" value="ECO:0007669"/>
    <property type="project" value="InterPro"/>
</dbReference>
<dbReference type="GO" id="GO:0043709">
    <property type="term" value="P:cell adhesion involved in single-species biofilm formation"/>
    <property type="evidence" value="ECO:0007669"/>
    <property type="project" value="TreeGrafter"/>
</dbReference>
<evidence type="ECO:0000259" key="7">
    <source>
        <dbReference type="PROSITE" id="PS50887"/>
    </source>
</evidence>
<keyword evidence="9" id="KW-1185">Reference proteome</keyword>
<dbReference type="CDD" id="cd01949">
    <property type="entry name" value="GGDEF"/>
    <property type="match status" value="1"/>
</dbReference>
<keyword evidence="3 6" id="KW-0812">Transmembrane</keyword>
<evidence type="ECO:0000256" key="6">
    <source>
        <dbReference type="SAM" id="Phobius"/>
    </source>
</evidence>
<dbReference type="InterPro" id="IPR011620">
    <property type="entry name" value="Sig_transdc_His_kinase_LytS_TM"/>
</dbReference>
<dbReference type="SUPFAM" id="SSF55073">
    <property type="entry name" value="Nucleotide cyclase"/>
    <property type="match status" value="1"/>
</dbReference>
<dbReference type="InterPro" id="IPR029787">
    <property type="entry name" value="Nucleotide_cyclase"/>
</dbReference>
<feature type="transmembrane region" description="Helical" evidence="6">
    <location>
        <begin position="70"/>
        <end position="94"/>
    </location>
</feature>
<evidence type="ECO:0000256" key="1">
    <source>
        <dbReference type="ARBA" id="ARBA00004651"/>
    </source>
</evidence>
<gene>
    <name evidence="8" type="ORF">JMA_29720</name>
</gene>
<feature type="domain" description="GGDEF" evidence="7">
    <location>
        <begin position="227"/>
        <end position="359"/>
    </location>
</feature>
<evidence type="ECO:0000256" key="3">
    <source>
        <dbReference type="ARBA" id="ARBA00022692"/>
    </source>
</evidence>
<dbReference type="OrthoDB" id="69083at2"/>
<feature type="transmembrane region" description="Helical" evidence="6">
    <location>
        <begin position="133"/>
        <end position="151"/>
    </location>
</feature>
<feature type="transmembrane region" description="Helical" evidence="6">
    <location>
        <begin position="106"/>
        <end position="127"/>
    </location>
</feature>
<dbReference type="SMART" id="SM00267">
    <property type="entry name" value="GGDEF"/>
    <property type="match status" value="1"/>
</dbReference>
<dbReference type="NCBIfam" id="TIGR00254">
    <property type="entry name" value="GGDEF"/>
    <property type="match status" value="1"/>
</dbReference>
<dbReference type="PANTHER" id="PTHR45138">
    <property type="entry name" value="REGULATORY COMPONENTS OF SENSORY TRANSDUCTION SYSTEM"/>
    <property type="match status" value="1"/>
</dbReference>
<dbReference type="FunFam" id="3.30.70.270:FF:000001">
    <property type="entry name" value="Diguanylate cyclase domain protein"/>
    <property type="match status" value="1"/>
</dbReference>
<organism evidence="8 9">
    <name type="scientific">Jeotgalibacillus malaysiensis</name>
    <dbReference type="NCBI Taxonomy" id="1508404"/>
    <lineage>
        <taxon>Bacteria</taxon>
        <taxon>Bacillati</taxon>
        <taxon>Bacillota</taxon>
        <taxon>Bacilli</taxon>
        <taxon>Bacillales</taxon>
        <taxon>Caryophanaceae</taxon>
        <taxon>Jeotgalibacillus</taxon>
    </lineage>
</organism>
<feature type="transmembrane region" description="Helical" evidence="6">
    <location>
        <begin position="158"/>
        <end position="183"/>
    </location>
</feature>
<accession>A0A0B5AW91</accession>
<dbReference type="InterPro" id="IPR050469">
    <property type="entry name" value="Diguanylate_Cyclase"/>
</dbReference>
<dbReference type="BioCyc" id="JESP1508404:G14D9-12253-MONOMER"/>
<dbReference type="STRING" id="1508404.JMA_29720"/>
<feature type="transmembrane region" description="Helical" evidence="6">
    <location>
        <begin position="43"/>
        <end position="64"/>
    </location>
</feature>
<comment type="subcellular location">
    <subcellularLocation>
        <location evidence="1">Cell membrane</location>
        <topology evidence="1">Multi-pass membrane protein</topology>
    </subcellularLocation>
</comment>
<evidence type="ECO:0000313" key="9">
    <source>
        <dbReference type="Proteomes" id="UP000031449"/>
    </source>
</evidence>
<dbReference type="Pfam" id="PF07694">
    <property type="entry name" value="5TM-5TMR_LYT"/>
    <property type="match status" value="1"/>
</dbReference>
<dbReference type="Gene3D" id="3.30.70.270">
    <property type="match status" value="1"/>
</dbReference>
<keyword evidence="2" id="KW-1003">Cell membrane</keyword>
<keyword evidence="5 6" id="KW-0472">Membrane</keyword>
<feature type="transmembrane region" description="Helical" evidence="6">
    <location>
        <begin position="6"/>
        <end position="23"/>
    </location>
</feature>
<dbReference type="InterPro" id="IPR043128">
    <property type="entry name" value="Rev_trsase/Diguanyl_cyclase"/>
</dbReference>
<dbReference type="AlphaFoldDB" id="A0A0B5AW91"/>
<dbReference type="InterPro" id="IPR000160">
    <property type="entry name" value="GGDEF_dom"/>
</dbReference>
<evidence type="ECO:0000256" key="5">
    <source>
        <dbReference type="ARBA" id="ARBA00023136"/>
    </source>
</evidence>
<dbReference type="GO" id="GO:1902201">
    <property type="term" value="P:negative regulation of bacterial-type flagellum-dependent cell motility"/>
    <property type="evidence" value="ECO:0007669"/>
    <property type="project" value="TreeGrafter"/>
</dbReference>
<dbReference type="GO" id="GO:0071555">
    <property type="term" value="P:cell wall organization"/>
    <property type="evidence" value="ECO:0007669"/>
    <property type="project" value="InterPro"/>
</dbReference>
<evidence type="ECO:0000256" key="2">
    <source>
        <dbReference type="ARBA" id="ARBA00022475"/>
    </source>
</evidence>
<sequence>MMISSFFVNISIMISFTFLWHQLFKKNQLTLKSGYKLKMIDGIIAGIFGILLMHYSLTINTITILDLRHIAIAMVAFYGGIIPAVIASVIIIMGRYVIDINFSSHVALVMILLIGTGTGLISQYLRLSTWKKWTVLLLYSQVIFTSAFVFVSPDKSEIVIPAILHAFSSIAGGYLVIYFALYIRNSTEAFYQLQQTSYKDHLTGLYNVRAYDHFFNEFSENNKQLRQHFSLLIIDVDFFKKINDAYGHQAGDEILIKLAQLINKEAGQRGKVFRKGGEEFTVLLNQCSYSESVEIAHRLQKTISKHKFYINNAEKISITISIGISSTEREKTEHLFESADHALYIAKKSGRNQVCEYDTLTDKHY</sequence>
<dbReference type="Pfam" id="PF00990">
    <property type="entry name" value="GGDEF"/>
    <property type="match status" value="1"/>
</dbReference>
<dbReference type="PANTHER" id="PTHR45138:SF9">
    <property type="entry name" value="DIGUANYLATE CYCLASE DGCM-RELATED"/>
    <property type="match status" value="1"/>
</dbReference>